<accession>A0A1G5EYS4</accession>
<protein>
    <submittedName>
        <fullName evidence="1">Uncharacterized protein</fullName>
    </submittedName>
</protein>
<evidence type="ECO:0000313" key="1">
    <source>
        <dbReference type="EMBL" id="SCY31991.1"/>
    </source>
</evidence>
<reference evidence="1 2" key="1">
    <citation type="submission" date="2016-10" db="EMBL/GenBank/DDBJ databases">
        <authorList>
            <person name="Varghese N."/>
            <person name="Submissions S."/>
        </authorList>
    </citation>
    <scope>NUCLEOTIDE SEQUENCE [LARGE SCALE GENOMIC DNA]</scope>
    <source>
        <strain evidence="1 2">ATCC 33218</strain>
    </source>
</reference>
<name>A0A1G5EYS4_LEGMI</name>
<proteinExistence type="predicted"/>
<evidence type="ECO:0000313" key="2">
    <source>
        <dbReference type="Proteomes" id="UP000182998"/>
    </source>
</evidence>
<gene>
    <name evidence="1" type="ORF">SAMN02982997_01378</name>
</gene>
<dbReference type="Proteomes" id="UP000182998">
    <property type="component" value="Unassembled WGS sequence"/>
</dbReference>
<dbReference type="EMBL" id="FMVN01000006">
    <property type="protein sequence ID" value="SCY31991.1"/>
    <property type="molecule type" value="Genomic_DNA"/>
</dbReference>
<comment type="caution">
    <text evidence="1">The sequence shown here is derived from an EMBL/GenBank/DDBJ whole genome shotgun (WGS) entry which is preliminary data.</text>
</comment>
<organism evidence="1 2">
    <name type="scientific">Legionella micdadei</name>
    <name type="common">Tatlockia micdadei</name>
    <dbReference type="NCBI Taxonomy" id="451"/>
    <lineage>
        <taxon>Bacteria</taxon>
        <taxon>Pseudomonadati</taxon>
        <taxon>Pseudomonadota</taxon>
        <taxon>Gammaproteobacteria</taxon>
        <taxon>Legionellales</taxon>
        <taxon>Legionellaceae</taxon>
        <taxon>Legionella</taxon>
    </lineage>
</organism>
<keyword evidence="2" id="KW-1185">Reference proteome</keyword>
<sequence length="48" mass="5301">MLGTVLRKLSKGLGSYSCNSHYFEVVELTSVTPTIKWRNNINASNGVD</sequence>